<dbReference type="CDD" id="cd00038">
    <property type="entry name" value="CAP_ED"/>
    <property type="match status" value="1"/>
</dbReference>
<dbReference type="SUPFAM" id="SSF82689">
    <property type="entry name" value="Mechanosensitive channel protein MscS (YggB), C-terminal domain"/>
    <property type="match status" value="1"/>
</dbReference>
<evidence type="ECO:0000256" key="5">
    <source>
        <dbReference type="ARBA" id="ARBA00023136"/>
    </source>
</evidence>
<reference evidence="8 9" key="1">
    <citation type="submission" date="2019-05" db="EMBL/GenBank/DDBJ databases">
        <authorList>
            <person name="Pankratov T."/>
            <person name="Grouzdev D."/>
        </authorList>
    </citation>
    <scope>NUCLEOTIDE SEQUENCE [LARGE SCALE GENOMIC DNA]</scope>
    <source>
        <strain evidence="8 9">KEBCLARHB70R</strain>
    </source>
</reference>
<dbReference type="GO" id="GO:0008381">
    <property type="term" value="F:mechanosensitive monoatomic ion channel activity"/>
    <property type="evidence" value="ECO:0007669"/>
    <property type="project" value="InterPro"/>
</dbReference>
<feature type="domain" description="Cyclic nucleotide-binding" evidence="7">
    <location>
        <begin position="409"/>
        <end position="504"/>
    </location>
</feature>
<keyword evidence="6" id="KW-0406">Ion transport</keyword>
<keyword evidence="9" id="KW-1185">Reference proteome</keyword>
<evidence type="ECO:0000256" key="3">
    <source>
        <dbReference type="ARBA" id="ARBA00022692"/>
    </source>
</evidence>
<evidence type="ECO:0000313" key="8">
    <source>
        <dbReference type="EMBL" id="TLU72547.1"/>
    </source>
</evidence>
<evidence type="ECO:0000259" key="7">
    <source>
        <dbReference type="PROSITE" id="PS50042"/>
    </source>
</evidence>
<keyword evidence="5 6" id="KW-0472">Membrane</keyword>
<comment type="similarity">
    <text evidence="6">Belongs to the MscS (TC 1.A.23) family.</text>
</comment>
<proteinExistence type="inferred from homology"/>
<comment type="caution">
    <text evidence="8">The sequence shown here is derived from an EMBL/GenBank/DDBJ whole genome shotgun (WGS) entry which is preliminary data.</text>
</comment>
<organism evidence="8 9">
    <name type="scientific">Lichenicoccus roseus</name>
    <dbReference type="NCBI Taxonomy" id="2683649"/>
    <lineage>
        <taxon>Bacteria</taxon>
        <taxon>Pseudomonadati</taxon>
        <taxon>Pseudomonadota</taxon>
        <taxon>Alphaproteobacteria</taxon>
        <taxon>Acetobacterales</taxon>
        <taxon>Acetobacteraceae</taxon>
        <taxon>Lichenicoccus</taxon>
    </lineage>
</organism>
<keyword evidence="6" id="KW-0813">Transport</keyword>
<dbReference type="InterPro" id="IPR000595">
    <property type="entry name" value="cNMP-bd_dom"/>
</dbReference>
<keyword evidence="6" id="KW-0407">Ion channel</keyword>
<dbReference type="EMBL" id="VCDI01000003">
    <property type="protein sequence ID" value="TLU72547.1"/>
    <property type="molecule type" value="Genomic_DNA"/>
</dbReference>
<dbReference type="Gene3D" id="2.30.30.60">
    <property type="match status" value="1"/>
</dbReference>
<feature type="transmembrane region" description="Helical" evidence="6">
    <location>
        <begin position="151"/>
        <end position="171"/>
    </location>
</feature>
<feature type="transmembrane region" description="Helical" evidence="6">
    <location>
        <begin position="208"/>
        <end position="224"/>
    </location>
</feature>
<feature type="transmembrane region" description="Helical" evidence="6">
    <location>
        <begin position="105"/>
        <end position="127"/>
    </location>
</feature>
<dbReference type="PANTHER" id="PTHR30221:SF1">
    <property type="entry name" value="SMALL-CONDUCTANCE MECHANOSENSITIVE CHANNEL"/>
    <property type="match status" value="1"/>
</dbReference>
<accession>A0A5R9J7Q3</accession>
<sequence length="563" mass="60125">MSSLSAMTCPFQTACMTLSSLFLTIMPQPRHATTPAGKPRCAMPRYRRRRSGLRPGFMECSVAGEGRDDTDVTEALLPLLLSTVVLLLTALVPRLAHLAGLRWPLWLRVGWQLTAFTVLTVLIGRVLGSPLQPHYREAHSAGRFWQQIVEAGWWLIVARIAVGLARLLVVLEGRPRETRIVSDLLAGAITVAIILAIVNFAFEVPIRGLLATSGVIAIVLGLALQSTLSDVFSGIAVGLERPYKAGDLLWVEGGIEGHVVQVNWRSTQIATGQSNIAVIPNSIIAKARLVNRSAPTPMRGDSVEVRLDANAVPEQCQTALLSAIRACRLLRANPPPGVSCTGLQGDGAIYEISFSVDSSEGLAAARTELLAQIHRHLHHAGIALALVGAATPPPVTVPALDQLLARSDMFGDLSPKQRDLLAARFTPLWLPEGNRLIHQGDPPEAMFMIASGVAEITIEGPNGPHVVYRMSPGESLGAIGVITGAPFSASATALTAMKVYRLDRSEIAAAILAEPGLSTALDAVARRGQAALRRNIASTDDAQLAHPDMFLGKLRGFLHLLGT</sequence>
<feature type="transmembrane region" description="Helical" evidence="6">
    <location>
        <begin position="75"/>
        <end position="93"/>
    </location>
</feature>
<dbReference type="InterPro" id="IPR006685">
    <property type="entry name" value="MscS_channel_2nd"/>
</dbReference>
<evidence type="ECO:0000256" key="1">
    <source>
        <dbReference type="ARBA" id="ARBA00004651"/>
    </source>
</evidence>
<dbReference type="InterPro" id="IPR016846">
    <property type="entry name" value="cNMP-bd_ion_channel"/>
</dbReference>
<dbReference type="PIRSF" id="PIRSF026673">
    <property type="entry name" value="UCP026673_ion_chan"/>
    <property type="match status" value="1"/>
</dbReference>
<comment type="subcellular location">
    <subcellularLocation>
        <location evidence="6">Cell inner membrane</location>
        <topology evidence="6">Multi-pass membrane protein</topology>
    </subcellularLocation>
    <subcellularLocation>
        <location evidence="1">Cell membrane</location>
        <topology evidence="1">Multi-pass membrane protein</topology>
    </subcellularLocation>
</comment>
<dbReference type="PANTHER" id="PTHR30221">
    <property type="entry name" value="SMALL-CONDUCTANCE MECHANOSENSITIVE CHANNEL"/>
    <property type="match status" value="1"/>
</dbReference>
<dbReference type="OrthoDB" id="9775207at2"/>
<dbReference type="SUPFAM" id="SSF50182">
    <property type="entry name" value="Sm-like ribonucleoproteins"/>
    <property type="match status" value="1"/>
</dbReference>
<protein>
    <recommendedName>
        <fullName evidence="6">Small-conductance mechanosensitive channel</fullName>
    </recommendedName>
</protein>
<dbReference type="SUPFAM" id="SSF51206">
    <property type="entry name" value="cAMP-binding domain-like"/>
    <property type="match status" value="1"/>
</dbReference>
<evidence type="ECO:0000256" key="4">
    <source>
        <dbReference type="ARBA" id="ARBA00022989"/>
    </source>
</evidence>
<comment type="function">
    <text evidence="6">Mechanosensitive channel that participates in the regulation of osmotic pressure changes within the cell, opening in response to stretch forces in the membrane lipid bilayer, without the need for other proteins. Contributes to normal resistance to hypoosmotic shock. Forms an ion channel of 1.0 nanosiemens conductance with a slight preference for anions.</text>
</comment>
<evidence type="ECO:0000256" key="2">
    <source>
        <dbReference type="ARBA" id="ARBA00022475"/>
    </source>
</evidence>
<gene>
    <name evidence="8" type="ORF">FE263_10860</name>
</gene>
<keyword evidence="3 6" id="KW-0812">Transmembrane</keyword>
<feature type="transmembrane region" description="Helical" evidence="6">
    <location>
        <begin position="183"/>
        <end position="202"/>
    </location>
</feature>
<dbReference type="InterPro" id="IPR011066">
    <property type="entry name" value="MscS_channel_C_sf"/>
</dbReference>
<comment type="subunit">
    <text evidence="6">Homoheptamer.</text>
</comment>
<dbReference type="PROSITE" id="PS50042">
    <property type="entry name" value="CNMP_BINDING_3"/>
    <property type="match status" value="1"/>
</dbReference>
<comment type="caution">
    <text evidence="6">Lacks conserved residue(s) required for the propagation of feature annotation.</text>
</comment>
<dbReference type="InterPro" id="IPR010920">
    <property type="entry name" value="LSM_dom_sf"/>
</dbReference>
<keyword evidence="4 6" id="KW-1133">Transmembrane helix</keyword>
<evidence type="ECO:0000313" key="9">
    <source>
        <dbReference type="Proteomes" id="UP000305654"/>
    </source>
</evidence>
<dbReference type="InterPro" id="IPR045275">
    <property type="entry name" value="MscS_archaea/bacteria_type"/>
</dbReference>
<dbReference type="SMART" id="SM00100">
    <property type="entry name" value="cNMP"/>
    <property type="match status" value="1"/>
</dbReference>
<keyword evidence="2" id="KW-1003">Cell membrane</keyword>
<keyword evidence="6" id="KW-0997">Cell inner membrane</keyword>
<dbReference type="InterPro" id="IPR023408">
    <property type="entry name" value="MscS_beta-dom_sf"/>
</dbReference>
<dbReference type="Pfam" id="PF00924">
    <property type="entry name" value="MS_channel_2nd"/>
    <property type="match status" value="1"/>
</dbReference>
<evidence type="ECO:0000256" key="6">
    <source>
        <dbReference type="RuleBase" id="RU369025"/>
    </source>
</evidence>
<dbReference type="InterPro" id="IPR014710">
    <property type="entry name" value="RmlC-like_jellyroll"/>
</dbReference>
<dbReference type="InterPro" id="IPR018490">
    <property type="entry name" value="cNMP-bd_dom_sf"/>
</dbReference>
<dbReference type="Pfam" id="PF00027">
    <property type="entry name" value="cNMP_binding"/>
    <property type="match status" value="1"/>
</dbReference>
<dbReference type="AlphaFoldDB" id="A0A5R9J7Q3"/>
<dbReference type="Proteomes" id="UP000305654">
    <property type="component" value="Unassembled WGS sequence"/>
</dbReference>
<dbReference type="Gene3D" id="1.10.287.1260">
    <property type="match status" value="1"/>
</dbReference>
<name>A0A5R9J7Q3_9PROT</name>
<dbReference type="Gene3D" id="2.60.120.10">
    <property type="entry name" value="Jelly Rolls"/>
    <property type="match status" value="1"/>
</dbReference>
<dbReference type="GO" id="GO:0005886">
    <property type="term" value="C:plasma membrane"/>
    <property type="evidence" value="ECO:0007669"/>
    <property type="project" value="UniProtKB-SubCell"/>
</dbReference>